<dbReference type="PANTHER" id="PTHR34300:SF2">
    <property type="entry name" value="QUEUOSINE PRECURSOR TRANSPORTER-RELATED"/>
    <property type="match status" value="1"/>
</dbReference>
<comment type="similarity">
    <text evidence="1">Belongs to the vitamin uptake transporter (VUT/ECF) (TC 2.A.88) family. Q precursor transporter subfamily.</text>
</comment>
<feature type="transmembrane region" description="Helical" evidence="1">
    <location>
        <begin position="238"/>
        <end position="265"/>
    </location>
</feature>
<comment type="caution">
    <text evidence="2">The sequence shown here is derived from an EMBL/GenBank/DDBJ whole genome shotgun (WGS) entry which is preliminary data.</text>
</comment>
<dbReference type="EMBL" id="LNXU01000017">
    <property type="protein sequence ID" value="KTC74207.1"/>
    <property type="molecule type" value="Genomic_DNA"/>
</dbReference>
<feature type="transmembrane region" description="Helical" evidence="1">
    <location>
        <begin position="164"/>
        <end position="185"/>
    </location>
</feature>
<keyword evidence="1" id="KW-0997">Cell inner membrane</keyword>
<dbReference type="AlphaFoldDB" id="A0A0W0RT10"/>
<keyword evidence="3" id="KW-1185">Reference proteome</keyword>
<dbReference type="NCBIfam" id="TIGR00697">
    <property type="entry name" value="queuosine precursor transporter"/>
    <property type="match status" value="1"/>
</dbReference>
<dbReference type="OrthoDB" id="9805479at2"/>
<proteinExistence type="inferred from homology"/>
<dbReference type="RefSeq" id="WP_058459293.1">
    <property type="nucleotide sequence ID" value="NZ_CAAAIY010000001.1"/>
</dbReference>
<dbReference type="HAMAP" id="MF_02088">
    <property type="entry name" value="Q_prec_transport"/>
    <property type="match status" value="1"/>
</dbReference>
<dbReference type="GO" id="GO:0005886">
    <property type="term" value="C:plasma membrane"/>
    <property type="evidence" value="ECO:0007669"/>
    <property type="project" value="UniProtKB-SubCell"/>
</dbReference>
<name>A0A0W0RT10_LEGBO</name>
<organism evidence="2 3">
    <name type="scientific">Legionella bozemanae</name>
    <name type="common">Fluoribacter bozemanae</name>
    <dbReference type="NCBI Taxonomy" id="447"/>
    <lineage>
        <taxon>Bacteria</taxon>
        <taxon>Pseudomonadati</taxon>
        <taxon>Pseudomonadota</taxon>
        <taxon>Gammaproteobacteria</taxon>
        <taxon>Legionellales</taxon>
        <taxon>Legionellaceae</taxon>
        <taxon>Legionella</taxon>
    </lineage>
</organism>
<comment type="subcellular location">
    <subcellularLocation>
        <location evidence="1">Cell inner membrane</location>
        <topology evidence="1">Multi-pass membrane protein</topology>
    </subcellularLocation>
</comment>
<feature type="transmembrane region" description="Helical" evidence="1">
    <location>
        <begin position="205"/>
        <end position="226"/>
    </location>
</feature>
<accession>A0A0W0RT10</accession>
<dbReference type="GO" id="GO:0022857">
    <property type="term" value="F:transmembrane transporter activity"/>
    <property type="evidence" value="ECO:0007669"/>
    <property type="project" value="UniProtKB-UniRule"/>
</dbReference>
<dbReference type="Pfam" id="PF02592">
    <property type="entry name" value="Vut_1"/>
    <property type="match status" value="1"/>
</dbReference>
<feature type="transmembrane region" description="Helical" evidence="1">
    <location>
        <begin position="271"/>
        <end position="294"/>
    </location>
</feature>
<dbReference type="STRING" id="447.Lboz_1647"/>
<keyword evidence="1" id="KW-1003">Cell membrane</keyword>
<evidence type="ECO:0000313" key="2">
    <source>
        <dbReference type="EMBL" id="KTC74207.1"/>
    </source>
</evidence>
<evidence type="ECO:0000313" key="3">
    <source>
        <dbReference type="Proteomes" id="UP000054695"/>
    </source>
</evidence>
<feature type="transmembrane region" description="Helical" evidence="1">
    <location>
        <begin position="106"/>
        <end position="127"/>
    </location>
</feature>
<comment type="function">
    <text evidence="1">Involved in the import of queuosine (Q) precursors, required for Q precursor salvage.</text>
</comment>
<reference evidence="2 3" key="1">
    <citation type="submission" date="2015-11" db="EMBL/GenBank/DDBJ databases">
        <title>Genomic analysis of 38 Legionella species identifies large and diverse effector repertoires.</title>
        <authorList>
            <person name="Burstein D."/>
            <person name="Amaro F."/>
            <person name="Zusman T."/>
            <person name="Lifshitz Z."/>
            <person name="Cohen O."/>
            <person name="Gilbert J.A."/>
            <person name="Pupko T."/>
            <person name="Shuman H.A."/>
            <person name="Segal G."/>
        </authorList>
    </citation>
    <scope>NUCLEOTIDE SEQUENCE [LARGE SCALE GENOMIC DNA]</scope>
    <source>
        <strain evidence="2 3">WIGA</strain>
    </source>
</reference>
<keyword evidence="1" id="KW-0812">Transmembrane</keyword>
<gene>
    <name evidence="2" type="ORF">Lboz_1647</name>
</gene>
<dbReference type="PATRIC" id="fig|447.4.peg.1755"/>
<dbReference type="PANTHER" id="PTHR34300">
    <property type="entry name" value="QUEUOSINE PRECURSOR TRANSPORTER-RELATED"/>
    <property type="match status" value="1"/>
</dbReference>
<keyword evidence="1" id="KW-0813">Transport</keyword>
<dbReference type="Proteomes" id="UP000054695">
    <property type="component" value="Unassembled WGS sequence"/>
</dbReference>
<keyword evidence="1" id="KW-1133">Transmembrane helix</keyword>
<sequence>MINKLFQRIKQLFQVPADKIISNAYRIISVNDNYQNTAQVYVTVQVTGKAVTFDKSVSELYQKKWLDNFSHEDVVHIAALYSAEQTNSLDLIQRFPKQTSANKSSVISVGILFTTFLILSNLAAFKIAAFGSINFAAGLIFFPLTYVFDDILTEVYGFKVSRRIIWMALLANTIVFLGTWLTIYLTPSPYWSHQEAYATVYQGTLRVFTASVISYFFGEFANSIILAKLKVLTSGEWLWLRAITSTMIGVGIDTLLFTHIAFLFIIPYAGIWQIIGTMYLFKVLYEICALPITYHVSNYLKRKDNVDHYDVKTNFNPFSLAL</sequence>
<evidence type="ECO:0000256" key="1">
    <source>
        <dbReference type="HAMAP-Rule" id="MF_02088"/>
    </source>
</evidence>
<protein>
    <recommendedName>
        <fullName evidence="1">Probable queuosine precursor transporter</fullName>
        <shortName evidence="1">Q precursor transporter</shortName>
    </recommendedName>
</protein>
<keyword evidence="1" id="KW-0472">Membrane</keyword>
<feature type="transmembrane region" description="Helical" evidence="1">
    <location>
        <begin position="133"/>
        <end position="152"/>
    </location>
</feature>
<dbReference type="InterPro" id="IPR003744">
    <property type="entry name" value="YhhQ"/>
</dbReference>